<reference evidence="1 2" key="1">
    <citation type="submission" date="2022-04" db="EMBL/GenBank/DDBJ databases">
        <title>Halobacillus sp. isolated from saltern.</title>
        <authorList>
            <person name="Won M."/>
            <person name="Lee C.-M."/>
            <person name="Woen H.-Y."/>
            <person name="Kwon S.-W."/>
        </authorList>
    </citation>
    <scope>NUCLEOTIDE SEQUENCE [LARGE SCALE GENOMIC DNA]</scope>
    <source>
        <strain evidence="1 2">SSTM10-2</strain>
    </source>
</reference>
<accession>A0ABY4GYU2</accession>
<name>A0ABY4GYU2_9BACI</name>
<keyword evidence="2" id="KW-1185">Reference proteome</keyword>
<evidence type="ECO:0000313" key="1">
    <source>
        <dbReference type="EMBL" id="UOQ93370.1"/>
    </source>
</evidence>
<dbReference type="Proteomes" id="UP000831880">
    <property type="component" value="Chromosome"/>
</dbReference>
<proteinExistence type="predicted"/>
<protein>
    <submittedName>
        <fullName evidence="1">Uncharacterized protein</fullName>
    </submittedName>
</protein>
<gene>
    <name evidence="1" type="ORF">MUO14_23870</name>
</gene>
<evidence type="ECO:0000313" key="2">
    <source>
        <dbReference type="Proteomes" id="UP000831880"/>
    </source>
</evidence>
<sequence length="72" mass="8158">MRLNKSVVFLLLISIGLLVNYTMPKKIVDQIQLVTAAGYDAMEDEQIRGTVLSSKYSKEGRSIISSIRERRL</sequence>
<organism evidence="1 2">
    <name type="scientific">Halobacillus shinanisalinarum</name>
    <dbReference type="NCBI Taxonomy" id="2932258"/>
    <lineage>
        <taxon>Bacteria</taxon>
        <taxon>Bacillati</taxon>
        <taxon>Bacillota</taxon>
        <taxon>Bacilli</taxon>
        <taxon>Bacillales</taxon>
        <taxon>Bacillaceae</taxon>
        <taxon>Halobacillus</taxon>
    </lineage>
</organism>
<dbReference type="EMBL" id="CP095074">
    <property type="protein sequence ID" value="UOQ93370.1"/>
    <property type="molecule type" value="Genomic_DNA"/>
</dbReference>
<dbReference type="RefSeq" id="WP_244752970.1">
    <property type="nucleotide sequence ID" value="NZ_CP095074.1"/>
</dbReference>